<dbReference type="PANTHER" id="PTHR43908">
    <property type="entry name" value="AT29763P-RELATED"/>
    <property type="match status" value="1"/>
</dbReference>
<proteinExistence type="predicted"/>
<dbReference type="STRING" id="10195.A0A3M7PAQ7"/>
<dbReference type="GO" id="GO:0030544">
    <property type="term" value="F:Hsp70 protein binding"/>
    <property type="evidence" value="ECO:0007669"/>
    <property type="project" value="TreeGrafter"/>
</dbReference>
<dbReference type="InterPro" id="IPR036869">
    <property type="entry name" value="J_dom_sf"/>
</dbReference>
<evidence type="ECO:0000256" key="4">
    <source>
        <dbReference type="ARBA" id="ARBA00022989"/>
    </source>
</evidence>
<keyword evidence="3" id="KW-0256">Endoplasmic reticulum</keyword>
<evidence type="ECO:0000259" key="8">
    <source>
        <dbReference type="PROSITE" id="PS50076"/>
    </source>
</evidence>
<organism evidence="9 10">
    <name type="scientific">Brachionus plicatilis</name>
    <name type="common">Marine rotifer</name>
    <name type="synonym">Brachionus muelleri</name>
    <dbReference type="NCBI Taxonomy" id="10195"/>
    <lineage>
        <taxon>Eukaryota</taxon>
        <taxon>Metazoa</taxon>
        <taxon>Spiralia</taxon>
        <taxon>Gnathifera</taxon>
        <taxon>Rotifera</taxon>
        <taxon>Eurotatoria</taxon>
        <taxon>Monogononta</taxon>
        <taxon>Pseudotrocha</taxon>
        <taxon>Ploima</taxon>
        <taxon>Brachionidae</taxon>
        <taxon>Brachionus</taxon>
    </lineage>
</organism>
<dbReference type="OrthoDB" id="442087at2759"/>
<dbReference type="InterPro" id="IPR051100">
    <property type="entry name" value="DnaJ_subfamily_B/C"/>
</dbReference>
<dbReference type="EMBL" id="REGN01012335">
    <property type="protein sequence ID" value="RMZ95804.1"/>
    <property type="molecule type" value="Genomic_DNA"/>
</dbReference>
<dbReference type="PRINTS" id="PR00625">
    <property type="entry name" value="JDOMAIN"/>
</dbReference>
<dbReference type="PROSITE" id="PS00636">
    <property type="entry name" value="DNAJ_1"/>
    <property type="match status" value="1"/>
</dbReference>
<evidence type="ECO:0000256" key="7">
    <source>
        <dbReference type="SAM" id="Phobius"/>
    </source>
</evidence>
<dbReference type="SMART" id="SM00271">
    <property type="entry name" value="DnaJ"/>
    <property type="match status" value="1"/>
</dbReference>
<keyword evidence="2 7" id="KW-0812">Transmembrane</keyword>
<dbReference type="PROSITE" id="PS50076">
    <property type="entry name" value="DNAJ_2"/>
    <property type="match status" value="1"/>
</dbReference>
<dbReference type="GO" id="GO:0005789">
    <property type="term" value="C:endoplasmic reticulum membrane"/>
    <property type="evidence" value="ECO:0007669"/>
    <property type="project" value="UniProtKB-SubCell"/>
</dbReference>
<name>A0A3M7PAQ7_BRAPC</name>
<dbReference type="Pfam" id="PF00226">
    <property type="entry name" value="DnaJ"/>
    <property type="match status" value="1"/>
</dbReference>
<evidence type="ECO:0000313" key="9">
    <source>
        <dbReference type="EMBL" id="RMZ95804.1"/>
    </source>
</evidence>
<dbReference type="PANTHER" id="PTHR43908:SF3">
    <property type="entry name" value="AT29763P-RELATED"/>
    <property type="match status" value="1"/>
</dbReference>
<dbReference type="Gene3D" id="1.10.287.110">
    <property type="entry name" value="DnaJ domain"/>
    <property type="match status" value="1"/>
</dbReference>
<dbReference type="GO" id="GO:0071218">
    <property type="term" value="P:cellular response to misfolded protein"/>
    <property type="evidence" value="ECO:0007669"/>
    <property type="project" value="TreeGrafter"/>
</dbReference>
<dbReference type="Pfam" id="PF09320">
    <property type="entry name" value="DUF1977"/>
    <property type="match status" value="1"/>
</dbReference>
<evidence type="ECO:0000256" key="5">
    <source>
        <dbReference type="ARBA" id="ARBA00023136"/>
    </source>
</evidence>
<protein>
    <submittedName>
        <fullName evidence="9">DnaJ-like protein</fullName>
    </submittedName>
</protein>
<feature type="region of interest" description="Disordered" evidence="6">
    <location>
        <begin position="57"/>
        <end position="87"/>
    </location>
</feature>
<evidence type="ECO:0000256" key="2">
    <source>
        <dbReference type="ARBA" id="ARBA00022692"/>
    </source>
</evidence>
<evidence type="ECO:0000256" key="1">
    <source>
        <dbReference type="ARBA" id="ARBA00004389"/>
    </source>
</evidence>
<dbReference type="InterPro" id="IPR018253">
    <property type="entry name" value="DnaJ_domain_CS"/>
</dbReference>
<dbReference type="InterPro" id="IPR001623">
    <property type="entry name" value="DnaJ_domain"/>
</dbReference>
<accession>A0A3M7PAQ7</accession>
<dbReference type="InterPro" id="IPR015399">
    <property type="entry name" value="DUF1977_DnaJ-like"/>
</dbReference>
<feature type="domain" description="J" evidence="8">
    <location>
        <begin position="102"/>
        <end position="166"/>
    </location>
</feature>
<keyword evidence="4 7" id="KW-1133">Transmembrane helix</keyword>
<dbReference type="SUPFAM" id="SSF46565">
    <property type="entry name" value="Chaperone J-domain"/>
    <property type="match status" value="1"/>
</dbReference>
<evidence type="ECO:0000256" key="3">
    <source>
        <dbReference type="ARBA" id="ARBA00022824"/>
    </source>
</evidence>
<dbReference type="Proteomes" id="UP000276133">
    <property type="component" value="Unassembled WGS sequence"/>
</dbReference>
<gene>
    <name evidence="9" type="ORF">BpHYR1_049951</name>
</gene>
<comment type="subcellular location">
    <subcellularLocation>
        <location evidence="1">Endoplasmic reticulum membrane</location>
        <topology evidence="1">Single-pass membrane protein</topology>
    </subcellularLocation>
</comment>
<evidence type="ECO:0000313" key="10">
    <source>
        <dbReference type="Proteomes" id="UP000276133"/>
    </source>
</evidence>
<dbReference type="AlphaFoldDB" id="A0A3M7PAQ7"/>
<feature type="transmembrane region" description="Helical" evidence="7">
    <location>
        <begin position="239"/>
        <end position="262"/>
    </location>
</feature>
<dbReference type="CDD" id="cd06257">
    <property type="entry name" value="DnaJ"/>
    <property type="match status" value="1"/>
</dbReference>
<sequence length="322" mass="37140">MEANKTDSEACIARAQSAAAEGDFAKAMRFCEKSIKLYPSEYAKKLLEEYKKNLDSQGSQKDFSRSKDVPNMSDKAKSKNHAQNEYSSEQIDAVKKIKNCRDFYEILGVPKTSSEADLKKAYRKLALQFHPDKNKAPGATEAFKAIGKAFAVLSDVQKRKQYDELGPESFEDSVRSSSSARNRYSNRTQYNTYYWNDDDFSADELFNIFFGAGMNNRRHQAHRAQTFSQNNFNTPNNNYAVLFQLLPILIIVFLSLLSNLMIGEPVYSLQRTGKFAHKRHTNDHKVPYYVKSDFRIETAHELARLERQIEEELHMELKQNYK</sequence>
<comment type="caution">
    <text evidence="9">The sequence shown here is derived from an EMBL/GenBank/DDBJ whole genome shotgun (WGS) entry which is preliminary data.</text>
</comment>
<keyword evidence="10" id="KW-1185">Reference proteome</keyword>
<dbReference type="FunFam" id="1.10.287.110:FF:000070">
    <property type="entry name" value="Endoplasmic reticulum protein, putative"/>
    <property type="match status" value="1"/>
</dbReference>
<evidence type="ECO:0000256" key="6">
    <source>
        <dbReference type="SAM" id="MobiDB-lite"/>
    </source>
</evidence>
<reference evidence="9 10" key="1">
    <citation type="journal article" date="2018" name="Sci. Rep.">
        <title>Genomic signatures of local adaptation to the degree of environmental predictability in rotifers.</title>
        <authorList>
            <person name="Franch-Gras L."/>
            <person name="Hahn C."/>
            <person name="Garcia-Roger E.M."/>
            <person name="Carmona M.J."/>
            <person name="Serra M."/>
            <person name="Gomez A."/>
        </authorList>
    </citation>
    <scope>NUCLEOTIDE SEQUENCE [LARGE SCALE GENOMIC DNA]</scope>
    <source>
        <strain evidence="9">HYR1</strain>
    </source>
</reference>
<keyword evidence="5 7" id="KW-0472">Membrane</keyword>